<feature type="transmembrane region" description="Helical" evidence="1">
    <location>
        <begin position="43"/>
        <end position="73"/>
    </location>
</feature>
<proteinExistence type="predicted"/>
<keyword evidence="1" id="KW-1133">Transmembrane helix</keyword>
<dbReference type="EMBL" id="JAPFQP010000001">
    <property type="protein sequence ID" value="MCX2718656.1"/>
    <property type="molecule type" value="Genomic_DNA"/>
</dbReference>
<feature type="transmembrane region" description="Helical" evidence="1">
    <location>
        <begin position="12"/>
        <end position="31"/>
    </location>
</feature>
<organism evidence="2 3">
    <name type="scientific">Lentiprolixibacter aurantiacus</name>
    <dbReference type="NCBI Taxonomy" id="2993939"/>
    <lineage>
        <taxon>Bacteria</taxon>
        <taxon>Pseudomonadati</taxon>
        <taxon>Bacteroidota</taxon>
        <taxon>Flavobacteriia</taxon>
        <taxon>Flavobacteriales</taxon>
        <taxon>Flavobacteriaceae</taxon>
        <taxon>Lentiprolixibacter</taxon>
    </lineage>
</organism>
<reference evidence="2" key="1">
    <citation type="submission" date="2022-11" db="EMBL/GenBank/DDBJ databases">
        <title>The characterization of three novel Bacteroidetes species and genomic analysis of their roles in tidal elemental geochemical cycles.</title>
        <authorList>
            <person name="Ma K.-J."/>
        </authorList>
    </citation>
    <scope>NUCLEOTIDE SEQUENCE</scope>
    <source>
        <strain evidence="2">M415</strain>
    </source>
</reference>
<evidence type="ECO:0000313" key="3">
    <source>
        <dbReference type="Proteomes" id="UP001207116"/>
    </source>
</evidence>
<protein>
    <submittedName>
        <fullName evidence="2">Uncharacterized protein</fullName>
    </submittedName>
</protein>
<keyword evidence="3" id="KW-1185">Reference proteome</keyword>
<name>A0AAE3MJU7_9FLAO</name>
<dbReference type="Proteomes" id="UP001207116">
    <property type="component" value="Unassembled WGS sequence"/>
</dbReference>
<dbReference type="AlphaFoldDB" id="A0AAE3MJU7"/>
<sequence length="113" mass="11807">MIEKLKKIGLGAAIILFLVGLMVMGMGFEIINRETTDPSGIEFFFNFLGGGFVGLLGGGVSAVMGTILVVVGFVEIGKRSGTKGVLIGVGALAIVCVLILWSIFQWGSNLVQS</sequence>
<evidence type="ECO:0000313" key="2">
    <source>
        <dbReference type="EMBL" id="MCX2718656.1"/>
    </source>
</evidence>
<accession>A0AAE3MJU7</accession>
<keyword evidence="1" id="KW-0472">Membrane</keyword>
<dbReference type="RefSeq" id="WP_266010872.1">
    <property type="nucleotide sequence ID" value="NZ_JAPFQP010000001.1"/>
</dbReference>
<feature type="transmembrane region" description="Helical" evidence="1">
    <location>
        <begin position="85"/>
        <end position="104"/>
    </location>
</feature>
<gene>
    <name evidence="2" type="ORF">OO016_03480</name>
</gene>
<keyword evidence="1" id="KW-0812">Transmembrane</keyword>
<evidence type="ECO:0000256" key="1">
    <source>
        <dbReference type="SAM" id="Phobius"/>
    </source>
</evidence>
<comment type="caution">
    <text evidence="2">The sequence shown here is derived from an EMBL/GenBank/DDBJ whole genome shotgun (WGS) entry which is preliminary data.</text>
</comment>